<dbReference type="InterPro" id="IPR053041">
    <property type="entry name" value="Transglut-like_Superfamily_Mod"/>
</dbReference>
<dbReference type="InterPro" id="IPR038765">
    <property type="entry name" value="Papain-like_cys_pep_sf"/>
</dbReference>
<sequence length="1581" mass="178702">MSCPAEFQLELDPELARHPLPRPPEYLKHQVYDRVDVFEKIDNHAIEVSKQDFPSFTHLMWNLVFRHKMSDIERARVIFRWIASKNMQKIMFDSVPPDSPEEVLLSFKDNKTSFARIYEIMCTYAGLHCVAISGYAKGVDYFPGDHFQGLPANHSWNAVYLRGSWQLVDAHWATRYLSSGVNMQDNVVYEYDDFYFLMEPQQAVYSHFPEDCRWQLLSKQLTLAQFESLPLTKSQFFKCAMDFREEHHGMIQVVDGCIRMSLGFWRPGAFTYKLQHLLGSARAPQPAFVPVRAADLIDVFQTSGWERLLLKDFVLQETTQDALNFFIRLPSRGAYFLTVYAQDLTNPVMAKNGTFRAACEYKLVFSEGEACCEPYPACDDMNWGPSWLHARHYGLEFAHPSGVISLPPGRLTPSGEHVEPGRLELRCTRLRPEVQLFSKLKCNHLPDESLGQFHRIHLTEKEAIFEFSLPEPGEYGLDIYANEPEDGRAYTHVCQYLVHYEAPPGWTAEVPLEAVRSVGMSPPRVVSTAEVNFRPVPRHALQQESLIRLRQMPAYGAEAPSIGQLPQPYLEPQIASIQQHVNNEENRRTPKMFSPTAYNDNSGYRDQVEFRYAPSTWSDTESIDRGIGAMRINGCNRKDDLIIKEIPHIGSSDKNRASMKNGEVDEEDEVFMVNGKEREKSDDDHNGAIDNSLGRILGRREDVTEQMKRSQPYMMALLVGKSPAFRSPLGSVGQVKTPSPQPLLLAFISGINGREPLDSGGGNQYSPFTGGKILMPAILFPPPDGRRPSQQYNRIGVTQPVAAVGQVFSATAMSSAPHATWVTGPLQKEPPKEFVPQLLDPEPACQKPAPDAIPGRKPVYSMQEDDAFKAFQKVDEHAMAVSYQEQNSFNQLIWQLIYARNITSDLERVRAIFLWLCTKDLHQMNFDNVTPGSPEEILMGIRTGKSTYAQIFQILCRYANLHCKLLLGYAKGADYSPGMRFSGAATGQHSWNAVLVDGTWHLVDCHWAARRLIVKRASVENVRYILDTFYFLTNPSQLIYTHFPHDKDWQLLHHPITLEEFEALPLVKSAFFKYNLSLVSHRTAVILFSDPEIRVVIGYPKDANNTFLFTIGLSFDDSELSEHYNNTSLMRYARQEVIARECCVAFYIRPPRPGAYKLLVYAKKRDDSGMDGIHREAVTPGIGRAGDEKNLYGAVCEYRLMARTPSNACLPPFPPCQTGNYGVTEMFNRFNVVPIGPEASEATLRARNGVVEVRFALVGGSQRPVPRMMGRLRCSLLPEEALDNCILYRVLKSGTEAVITVFLPDAGEFGLEVYASDLERDGSSYFAIWQYLIISEVAASERGLPNLPTGYLGPAARFYELGLQVVSHSDPFIRAEAGELCIQLAYQPQRPLKMMAQLIFASNDASEDYSQMVLQQMRLGQVYFLVRIPRLGFFKLQIYALPEGDRDDSLPGVYNYLIEASKATHRLRGQIMPFPQQFAHWRRSGCYLDAPTEGILGLDANGRLMANPPAEVAFCLAVPSAHSVAVVVDDDWTYLEARGDRWEGTVPMRAHWGRQSRLSVCASYSQHDANFSTLLEYTLAL</sequence>
<reference evidence="4" key="1">
    <citation type="submission" date="2016-04" db="UniProtKB">
        <authorList>
            <consortium name="WormBaseParasite"/>
        </authorList>
    </citation>
    <scope>IDENTIFICATION</scope>
</reference>
<reference evidence="2 3" key="2">
    <citation type="submission" date="2018-11" db="EMBL/GenBank/DDBJ databases">
        <authorList>
            <consortium name="Pathogen Informatics"/>
        </authorList>
    </citation>
    <scope>NUCLEOTIDE SEQUENCE [LARGE SCALE GENOMIC DNA]</scope>
</reference>
<gene>
    <name evidence="2" type="ORF">TASK_LOCUS7593</name>
</gene>
<feature type="domain" description="Transglutaminase-like" evidence="1">
    <location>
        <begin position="106"/>
        <end position="172"/>
    </location>
</feature>
<feature type="domain" description="Transglutaminase-like" evidence="1">
    <location>
        <begin position="938"/>
        <end position="1007"/>
    </location>
</feature>
<dbReference type="EMBL" id="UYRS01018642">
    <property type="protein sequence ID" value="VDK38658.1"/>
    <property type="molecule type" value="Genomic_DNA"/>
</dbReference>
<evidence type="ECO:0000259" key="1">
    <source>
        <dbReference type="SMART" id="SM00460"/>
    </source>
</evidence>
<dbReference type="WBParaSite" id="TASK_0000759201-mRNA-1">
    <property type="protein sequence ID" value="TASK_0000759201-mRNA-1"/>
    <property type="gene ID" value="TASK_0000759201"/>
</dbReference>
<evidence type="ECO:0000313" key="3">
    <source>
        <dbReference type="Proteomes" id="UP000282613"/>
    </source>
</evidence>
<organism evidence="4">
    <name type="scientific">Taenia asiatica</name>
    <name type="common">Asian tapeworm</name>
    <dbReference type="NCBI Taxonomy" id="60517"/>
    <lineage>
        <taxon>Eukaryota</taxon>
        <taxon>Metazoa</taxon>
        <taxon>Spiralia</taxon>
        <taxon>Lophotrochozoa</taxon>
        <taxon>Platyhelminthes</taxon>
        <taxon>Cestoda</taxon>
        <taxon>Eucestoda</taxon>
        <taxon>Cyclophyllidea</taxon>
        <taxon>Taeniidae</taxon>
        <taxon>Taenia</taxon>
    </lineage>
</organism>
<name>A0A158R9Q1_TAEAS</name>
<dbReference type="SMART" id="SM00460">
    <property type="entry name" value="TGc"/>
    <property type="match status" value="2"/>
</dbReference>
<dbReference type="Pfam" id="PF23265">
    <property type="entry name" value="Ig-like_KY"/>
    <property type="match status" value="4"/>
</dbReference>
<evidence type="ECO:0000313" key="4">
    <source>
        <dbReference type="WBParaSite" id="TASK_0000759201-mRNA-1"/>
    </source>
</evidence>
<dbReference type="Gene3D" id="3.10.620.30">
    <property type="match status" value="2"/>
</dbReference>
<dbReference type="Proteomes" id="UP000282613">
    <property type="component" value="Unassembled WGS sequence"/>
</dbReference>
<dbReference type="InterPro" id="IPR056564">
    <property type="entry name" value="Ig-like_KY"/>
</dbReference>
<dbReference type="PANTHER" id="PTHR47020:SF1">
    <property type="entry name" value="HILLARIN"/>
    <property type="match status" value="1"/>
</dbReference>
<keyword evidence="3" id="KW-1185">Reference proteome</keyword>
<dbReference type="InterPro" id="IPR002931">
    <property type="entry name" value="Transglutaminase-like"/>
</dbReference>
<accession>A0A158R9Q1</accession>
<proteinExistence type="predicted"/>
<dbReference type="STRING" id="60517.A0A158R9Q1"/>
<protein>
    <submittedName>
        <fullName evidence="4">TGc domain-containing protein</fullName>
    </submittedName>
</protein>
<dbReference type="SUPFAM" id="SSF54001">
    <property type="entry name" value="Cysteine proteinases"/>
    <property type="match status" value="2"/>
</dbReference>
<dbReference type="PANTHER" id="PTHR47020">
    <property type="entry name" value="HILLARIN"/>
    <property type="match status" value="1"/>
</dbReference>
<evidence type="ECO:0000313" key="2">
    <source>
        <dbReference type="EMBL" id="VDK38658.1"/>
    </source>
</evidence>
<dbReference type="Pfam" id="PF01841">
    <property type="entry name" value="Transglut_core"/>
    <property type="match status" value="2"/>
</dbReference>
<dbReference type="OrthoDB" id="6129702at2759"/>